<dbReference type="KEGG" id="pmai:CF386_09255"/>
<dbReference type="Proteomes" id="UP000242175">
    <property type="component" value="Chromosome small"/>
</dbReference>
<organism evidence="4 5">
    <name type="scientific">Paraphotobacterium marinum</name>
    <dbReference type="NCBI Taxonomy" id="1755811"/>
    <lineage>
        <taxon>Bacteria</taxon>
        <taxon>Pseudomonadati</taxon>
        <taxon>Pseudomonadota</taxon>
        <taxon>Gammaproteobacteria</taxon>
        <taxon>Vibrionales</taxon>
        <taxon>Vibrionaceae</taxon>
        <taxon>Paraphotobacterium</taxon>
    </lineage>
</organism>
<protein>
    <recommendedName>
        <fullName evidence="3">HTH LytTR-type domain-containing protein</fullName>
    </recommendedName>
</protein>
<feature type="transmembrane region" description="Helical" evidence="2">
    <location>
        <begin position="108"/>
        <end position="128"/>
    </location>
</feature>
<dbReference type="GO" id="GO:0000156">
    <property type="term" value="F:phosphorelay response regulator activity"/>
    <property type="evidence" value="ECO:0007669"/>
    <property type="project" value="InterPro"/>
</dbReference>
<dbReference type="EMBL" id="CP022356">
    <property type="protein sequence ID" value="ASK79248.1"/>
    <property type="molecule type" value="Genomic_DNA"/>
</dbReference>
<feature type="transmembrane region" description="Helical" evidence="2">
    <location>
        <begin position="157"/>
        <end position="175"/>
    </location>
</feature>
<keyword evidence="1" id="KW-0902">Two-component regulatory system</keyword>
<dbReference type="Gene3D" id="2.40.50.1020">
    <property type="entry name" value="LytTr DNA-binding domain"/>
    <property type="match status" value="1"/>
</dbReference>
<dbReference type="PANTHER" id="PTHR37299:SF1">
    <property type="entry name" value="STAGE 0 SPORULATION PROTEIN A HOMOLOG"/>
    <property type="match status" value="1"/>
</dbReference>
<dbReference type="RefSeq" id="WP_089074156.1">
    <property type="nucleotide sequence ID" value="NZ_CBCSAM010000002.1"/>
</dbReference>
<dbReference type="InterPro" id="IPR007492">
    <property type="entry name" value="LytTR_DNA-bd_dom"/>
</dbReference>
<feature type="transmembrane region" description="Helical" evidence="2">
    <location>
        <begin position="84"/>
        <end position="101"/>
    </location>
</feature>
<evidence type="ECO:0000259" key="3">
    <source>
        <dbReference type="PROSITE" id="PS50930"/>
    </source>
</evidence>
<gene>
    <name evidence="4" type="ORF">CF386_09255</name>
</gene>
<dbReference type="AlphaFoldDB" id="A0A220VFQ5"/>
<sequence length="335" mass="39786">MKQKIYTIPLFQNIVFLWLLFHIASNILLASFRFINSYLFFANPNYLNLTEDNPAISLLSIRYDANEYLNHPILLFLEYLSNQVPQWIFFGLSLFIAQYCYKKFNKKSFQVLLIILFALIHALLYKWFGTEYRNIFTSEVLPNYNPILNITYRVWEIIPLTTSFAFFNLLVILSFHEKIKIVSLNIFNTNKINSKVNLDKKNHIDLVESSPNEANKQNQQTEYLECKKLNKTFFINLVDISHIEYSSNYLSVFSQGDEFLIRSSMKQIEVSLPPNFIKIKRNLIINKNFIEKTSRFYRGKNKIIEIFLKQNLSFEVSRNYHEIIEKQKLTESLLK</sequence>
<evidence type="ECO:0000313" key="4">
    <source>
        <dbReference type="EMBL" id="ASK79248.1"/>
    </source>
</evidence>
<dbReference type="GO" id="GO:0003677">
    <property type="term" value="F:DNA binding"/>
    <property type="evidence" value="ECO:0007669"/>
    <property type="project" value="InterPro"/>
</dbReference>
<evidence type="ECO:0000313" key="5">
    <source>
        <dbReference type="Proteomes" id="UP000242175"/>
    </source>
</evidence>
<accession>A0A220VFQ5</accession>
<dbReference type="InterPro" id="IPR046947">
    <property type="entry name" value="LytR-like"/>
</dbReference>
<keyword evidence="2" id="KW-1133">Transmembrane helix</keyword>
<keyword evidence="2" id="KW-0472">Membrane</keyword>
<evidence type="ECO:0000256" key="1">
    <source>
        <dbReference type="ARBA" id="ARBA00023012"/>
    </source>
</evidence>
<keyword evidence="2" id="KW-0812">Transmembrane</keyword>
<keyword evidence="5" id="KW-1185">Reference proteome</keyword>
<dbReference type="PROSITE" id="PS50930">
    <property type="entry name" value="HTH_LYTTR"/>
    <property type="match status" value="1"/>
</dbReference>
<proteinExistence type="predicted"/>
<reference evidence="4 5" key="1">
    <citation type="journal article" date="2016" name="Int. J. Syst. Evol. Microbiol.">
        <title>Paraphotobacterium marinum gen. nov., sp. nov., a member of the family Vibrionaceae, isolated from surface seawater.</title>
        <authorList>
            <person name="Huang Z."/>
            <person name="Dong C."/>
            <person name="Shao Z."/>
        </authorList>
    </citation>
    <scope>NUCLEOTIDE SEQUENCE [LARGE SCALE GENOMIC DNA]</scope>
    <source>
        <strain evidence="4 5">NSCS20N07D</strain>
    </source>
</reference>
<name>A0A220VFQ5_9GAMM</name>
<feature type="transmembrane region" description="Helical" evidence="2">
    <location>
        <begin position="12"/>
        <end position="35"/>
    </location>
</feature>
<feature type="domain" description="HTH LytTR-type" evidence="3">
    <location>
        <begin position="224"/>
        <end position="331"/>
    </location>
</feature>
<dbReference type="Pfam" id="PF04397">
    <property type="entry name" value="LytTR"/>
    <property type="match status" value="1"/>
</dbReference>
<dbReference type="SMART" id="SM00850">
    <property type="entry name" value="LytTR"/>
    <property type="match status" value="1"/>
</dbReference>
<dbReference type="PANTHER" id="PTHR37299">
    <property type="entry name" value="TRANSCRIPTIONAL REGULATOR-RELATED"/>
    <property type="match status" value="1"/>
</dbReference>
<evidence type="ECO:0000256" key="2">
    <source>
        <dbReference type="SAM" id="Phobius"/>
    </source>
</evidence>